<evidence type="ECO:0000313" key="1">
    <source>
        <dbReference type="EMBL" id="KAJ8730867.1"/>
    </source>
</evidence>
<accession>A0ACC2R3H1</accession>
<organism evidence="1 2">
    <name type="scientific">Mythimna loreyi</name>
    <dbReference type="NCBI Taxonomy" id="667449"/>
    <lineage>
        <taxon>Eukaryota</taxon>
        <taxon>Metazoa</taxon>
        <taxon>Ecdysozoa</taxon>
        <taxon>Arthropoda</taxon>
        <taxon>Hexapoda</taxon>
        <taxon>Insecta</taxon>
        <taxon>Pterygota</taxon>
        <taxon>Neoptera</taxon>
        <taxon>Endopterygota</taxon>
        <taxon>Lepidoptera</taxon>
        <taxon>Glossata</taxon>
        <taxon>Ditrysia</taxon>
        <taxon>Noctuoidea</taxon>
        <taxon>Noctuidae</taxon>
        <taxon>Noctuinae</taxon>
        <taxon>Hadenini</taxon>
        <taxon>Mythimna</taxon>
    </lineage>
</organism>
<name>A0ACC2R3H1_9NEOP</name>
<dbReference type="EMBL" id="CM056788">
    <property type="protein sequence ID" value="KAJ8730867.1"/>
    <property type="molecule type" value="Genomic_DNA"/>
</dbReference>
<dbReference type="Proteomes" id="UP001231649">
    <property type="component" value="Chromosome 12"/>
</dbReference>
<sequence length="863" mass="96443">MINYDVKFLTCDESLHLKNSDFKSFKYETKKRVDESVYDSGKRSYCERRGGLWRAAHPRQVRQLESKLRDRSIITCQWTTDSLVTIVFSSGVIAYLTVKQNSLDVTQILFDRYFVGKLSGQTITNVSLSKSHILVTHNDRTATLVTFGKPNINLPCRISDRDPHLQNIELGGSSRRTERHISANEGSIGARILVWSVTVAEPAPWSPVLEDHANLHLYSINGHHISLTAYHQLENETLSAELSNKGDFVVHIVEQVTCHKNGVNLDWLRYEVTPEDRATKLSNGRDSATHVSLSTPVRVVRRAPCDSRLLIACIDGSLHVVHCVAGLTHTTRAGFIATEIRWADELIIAAEEGGRLQCFDRALSLLHHHSKCLDLTSYSRDSKRMQLLSTKSGQGGPIILATFSGGPLMLLHITHPRLLTAWVRTKRSSNAVALLRAMDWEREGTECLWAVNMLVCAALRSKTEAHSSESVAQSALGAYLSPCAPHAPPAARYAPPVHDLARKFFHHLLRRGRIEKALSLAVDLAAWDLFMDARWAAARRALADLASEAAALALHYADNTPESECSETCSSCSSHSYTGSEEEASVSSELVKTKPPPLPRVSLPNHPTLMQVPITHTETMSTNSIRLNLHQYLERDNTIWTTDVRDDSYRDYPKPIRNSQSVRWHSMDVLSNYSAPKHKLLTISEAPVKPTHTVVDIMPRPHDERMASTHFKHLYQTELREEAPNTLYRYQNNNNYHPSTSLKDRTYRMDSDLPEKQGNRSGERNKVKFSDTVTIAVVSESRVSPEPSRELAASLPLCPPHKYLTAFTPQQPQAPAAPAHVSHAPHVSHAAHVSHASHVPHVPPAENATQKPPKIKVVHFGMV</sequence>
<proteinExistence type="predicted"/>
<evidence type="ECO:0000313" key="2">
    <source>
        <dbReference type="Proteomes" id="UP001231649"/>
    </source>
</evidence>
<protein>
    <submittedName>
        <fullName evidence="1">Uncharacterized protein</fullName>
    </submittedName>
</protein>
<reference evidence="1" key="1">
    <citation type="submission" date="2023-03" db="EMBL/GenBank/DDBJ databases">
        <title>Chromosome-level genomes of two armyworms, Mythimna separata and Mythimna loreyi, provide insights into the biosynthesis and reception of sex pheromones.</title>
        <authorList>
            <person name="Zhao H."/>
        </authorList>
    </citation>
    <scope>NUCLEOTIDE SEQUENCE</scope>
    <source>
        <strain evidence="1">BeijingLab</strain>
    </source>
</reference>
<gene>
    <name evidence="1" type="ORF">PYW08_002280</name>
</gene>
<comment type="caution">
    <text evidence="1">The sequence shown here is derived from an EMBL/GenBank/DDBJ whole genome shotgun (WGS) entry which is preliminary data.</text>
</comment>
<keyword evidence="2" id="KW-1185">Reference proteome</keyword>